<sequence length="82" mass="9514">MCCRTISRERSWMLKDVMWLVIFVHCEYTRTRSGCSLAVEYQYTTTRQPRSACAECSHSCASFKALHDDAIIARGVQCKRFL</sequence>
<evidence type="ECO:0000313" key="2">
    <source>
        <dbReference type="Proteomes" id="UP001151760"/>
    </source>
</evidence>
<comment type="caution">
    <text evidence="1">The sequence shown here is derived from an EMBL/GenBank/DDBJ whole genome shotgun (WGS) entry which is preliminary data.</text>
</comment>
<reference evidence="1" key="2">
    <citation type="submission" date="2022-01" db="EMBL/GenBank/DDBJ databases">
        <authorList>
            <person name="Yamashiro T."/>
            <person name="Shiraishi A."/>
            <person name="Satake H."/>
            <person name="Nakayama K."/>
        </authorList>
    </citation>
    <scope>NUCLEOTIDE SEQUENCE</scope>
</reference>
<evidence type="ECO:0008006" key="3">
    <source>
        <dbReference type="Google" id="ProtNLM"/>
    </source>
</evidence>
<accession>A0ABQ4XW66</accession>
<reference evidence="1" key="1">
    <citation type="journal article" date="2022" name="Int. J. Mol. Sci.">
        <title>Draft Genome of Tanacetum Coccineum: Genomic Comparison of Closely Related Tanacetum-Family Plants.</title>
        <authorList>
            <person name="Yamashiro T."/>
            <person name="Shiraishi A."/>
            <person name="Nakayama K."/>
            <person name="Satake H."/>
        </authorList>
    </citation>
    <scope>NUCLEOTIDE SEQUENCE</scope>
</reference>
<gene>
    <name evidence="1" type="ORF">Tco_0702505</name>
</gene>
<name>A0ABQ4XW66_9ASTR</name>
<proteinExistence type="predicted"/>
<dbReference type="Proteomes" id="UP001151760">
    <property type="component" value="Unassembled WGS sequence"/>
</dbReference>
<evidence type="ECO:0000313" key="1">
    <source>
        <dbReference type="EMBL" id="GJS69664.1"/>
    </source>
</evidence>
<organism evidence="1 2">
    <name type="scientific">Tanacetum coccineum</name>
    <dbReference type="NCBI Taxonomy" id="301880"/>
    <lineage>
        <taxon>Eukaryota</taxon>
        <taxon>Viridiplantae</taxon>
        <taxon>Streptophyta</taxon>
        <taxon>Embryophyta</taxon>
        <taxon>Tracheophyta</taxon>
        <taxon>Spermatophyta</taxon>
        <taxon>Magnoliopsida</taxon>
        <taxon>eudicotyledons</taxon>
        <taxon>Gunneridae</taxon>
        <taxon>Pentapetalae</taxon>
        <taxon>asterids</taxon>
        <taxon>campanulids</taxon>
        <taxon>Asterales</taxon>
        <taxon>Asteraceae</taxon>
        <taxon>Asteroideae</taxon>
        <taxon>Anthemideae</taxon>
        <taxon>Anthemidinae</taxon>
        <taxon>Tanacetum</taxon>
    </lineage>
</organism>
<keyword evidence="2" id="KW-1185">Reference proteome</keyword>
<protein>
    <recommendedName>
        <fullName evidence="3">Secreted protein</fullName>
    </recommendedName>
</protein>
<dbReference type="EMBL" id="BQNB010009877">
    <property type="protein sequence ID" value="GJS69664.1"/>
    <property type="molecule type" value="Genomic_DNA"/>
</dbReference>